<dbReference type="AlphaFoldDB" id="F8E7F7"/>
<dbReference type="InterPro" id="IPR028081">
    <property type="entry name" value="Leu-bd"/>
</dbReference>
<evidence type="ECO:0000256" key="3">
    <source>
        <dbReference type="ARBA" id="ARBA00022729"/>
    </source>
</evidence>
<reference evidence="8" key="2">
    <citation type="submission" date="2011-06" db="EMBL/GenBank/DDBJ databases">
        <title>The complete genome of Flexistipes sinusarabici DSM 4947.</title>
        <authorList>
            <person name="Lucas S."/>
            <person name="Han J."/>
            <person name="Lapidus A."/>
            <person name="Bruce D."/>
            <person name="Goodwin L."/>
            <person name="Pitluck S."/>
            <person name="Peters L."/>
            <person name="Kyrpides N."/>
            <person name="Mavromatis K."/>
            <person name="Ivanova N."/>
            <person name="Mikhailova N."/>
            <person name="Chertkov O."/>
            <person name="Detter J.C."/>
            <person name="Tapia R."/>
            <person name="Han C."/>
            <person name="Land M."/>
            <person name="Hauser L."/>
            <person name="Markowitz V."/>
            <person name="Cheng J.-F."/>
            <person name="Hugenholtz P."/>
            <person name="Woyke T."/>
            <person name="Wu D."/>
            <person name="Spring S."/>
            <person name="Schroeder M."/>
            <person name="Brambilla E."/>
            <person name="Klenk H.-P."/>
            <person name="Eisen J.A."/>
        </authorList>
    </citation>
    <scope>NUCLEOTIDE SEQUENCE [LARGE SCALE GENOMIC DNA]</scope>
    <source>
        <strain evidence="8">DSM 4947 / MAS 10</strain>
    </source>
</reference>
<organism evidence="7 8">
    <name type="scientific">Flexistipes sinusarabici (strain ATCC 49648 / DSM 4947 / MAS 10)</name>
    <dbReference type="NCBI Taxonomy" id="717231"/>
    <lineage>
        <taxon>Bacteria</taxon>
        <taxon>Pseudomonadati</taxon>
        <taxon>Deferribacterota</taxon>
        <taxon>Deferribacteres</taxon>
        <taxon>Deferribacterales</taxon>
        <taxon>Flexistipitaceae</taxon>
        <taxon>Flexistipes</taxon>
    </lineage>
</organism>
<dbReference type="PRINTS" id="PR00337">
    <property type="entry name" value="LEUILEVALBP"/>
</dbReference>
<evidence type="ECO:0000313" key="8">
    <source>
        <dbReference type="Proteomes" id="UP000006621"/>
    </source>
</evidence>
<dbReference type="InterPro" id="IPR028082">
    <property type="entry name" value="Peripla_BP_I"/>
</dbReference>
<feature type="domain" description="Leucine-binding protein" evidence="6">
    <location>
        <begin position="27"/>
        <end position="367"/>
    </location>
</feature>
<dbReference type="KEGG" id="fsi:Flexsi_1292"/>
<dbReference type="PANTHER" id="PTHR47151">
    <property type="entry name" value="LEU/ILE/VAL-BINDING ABC TRANSPORTER SUBUNIT"/>
    <property type="match status" value="1"/>
</dbReference>
<gene>
    <name evidence="7" type="ordered locus">Flexsi_1292</name>
</gene>
<feature type="signal peptide" evidence="5">
    <location>
        <begin position="1"/>
        <end position="23"/>
    </location>
</feature>
<evidence type="ECO:0000256" key="1">
    <source>
        <dbReference type="ARBA" id="ARBA00010062"/>
    </source>
</evidence>
<dbReference type="SUPFAM" id="SSF53822">
    <property type="entry name" value="Periplasmic binding protein-like I"/>
    <property type="match status" value="1"/>
</dbReference>
<dbReference type="PANTHER" id="PTHR47151:SF2">
    <property type="entry name" value="AMINO ACID BINDING PROTEIN"/>
    <property type="match status" value="1"/>
</dbReference>
<keyword evidence="3 5" id="KW-0732">Signal</keyword>
<feature type="chain" id="PRO_5003369401" evidence="5">
    <location>
        <begin position="24"/>
        <end position="374"/>
    </location>
</feature>
<dbReference type="STRING" id="717231.Flexsi_1292"/>
<evidence type="ECO:0000259" key="6">
    <source>
        <dbReference type="Pfam" id="PF13458"/>
    </source>
</evidence>
<keyword evidence="8" id="KW-1185">Reference proteome</keyword>
<accession>F8E7F7</accession>
<evidence type="ECO:0000256" key="4">
    <source>
        <dbReference type="ARBA" id="ARBA00022970"/>
    </source>
</evidence>
<dbReference type="OrthoDB" id="9772589at2"/>
<proteinExistence type="inferred from homology"/>
<evidence type="ECO:0000256" key="5">
    <source>
        <dbReference type="SAM" id="SignalP"/>
    </source>
</evidence>
<name>F8E7F7_FLESM</name>
<dbReference type="Gene3D" id="3.40.50.2300">
    <property type="match status" value="2"/>
</dbReference>
<sequence length="374" mass="40749">MRKLFTTLAVLFAATFFVSSTYAEDVIKIGVQAPITGSYANEGQGIDKAVRLLVEQKNAEGGLLGKKIEVYTCDDEGTAQAAAICGRELVNKGVIAVIGSYTSTCAQAAQKIYYNAGVLQTSDGTADALTENSYWTFFRNSNPNSAEAVYTAEWMVNKKKYDRIAVITDYSTFAQGLGNAVVEEVKKLGGNIIYTGKIKANSQNYTPILTKIKSLNPDVIYFSGYYSDGGLLRAQQKQLGINADFIGGDANDNPDFVKLAGSAAEGAYIINVPTPELLPYDVAKKFLASYKEKYNEMPPSIWTVLNADGLRAIMHAIEETKSLDTKTIANYLVEMEPYPGLSGPLAWDEDGERVGSSYLTYRINENGNYDVVSK</sequence>
<dbReference type="EMBL" id="CP002858">
    <property type="protein sequence ID" value="AEI14944.1"/>
    <property type="molecule type" value="Genomic_DNA"/>
</dbReference>
<dbReference type="HOGENOM" id="CLU_027128_6_1_0"/>
<dbReference type="eggNOG" id="COG0683">
    <property type="taxonomic scope" value="Bacteria"/>
</dbReference>
<dbReference type="GO" id="GO:0006865">
    <property type="term" value="P:amino acid transport"/>
    <property type="evidence" value="ECO:0007669"/>
    <property type="project" value="UniProtKB-KW"/>
</dbReference>
<evidence type="ECO:0000256" key="2">
    <source>
        <dbReference type="ARBA" id="ARBA00022448"/>
    </source>
</evidence>
<protein>
    <submittedName>
        <fullName evidence="7">Extracellular ligand-binding receptor</fullName>
    </submittedName>
</protein>
<dbReference type="RefSeq" id="WP_013886428.1">
    <property type="nucleotide sequence ID" value="NC_015672.1"/>
</dbReference>
<dbReference type="Pfam" id="PF13458">
    <property type="entry name" value="Peripla_BP_6"/>
    <property type="match status" value="1"/>
</dbReference>
<evidence type="ECO:0000313" key="7">
    <source>
        <dbReference type="EMBL" id="AEI14944.1"/>
    </source>
</evidence>
<dbReference type="Proteomes" id="UP000006621">
    <property type="component" value="Chromosome"/>
</dbReference>
<keyword evidence="4" id="KW-0029">Amino-acid transport</keyword>
<dbReference type="CDD" id="cd06342">
    <property type="entry name" value="PBP1_ABC_LIVBP-like"/>
    <property type="match status" value="1"/>
</dbReference>
<keyword evidence="2" id="KW-0813">Transport</keyword>
<keyword evidence="7" id="KW-0675">Receptor</keyword>
<comment type="similarity">
    <text evidence="1">Belongs to the leucine-binding protein family.</text>
</comment>
<reference evidence="7 8" key="1">
    <citation type="journal article" date="2011" name="Stand. Genomic Sci.">
        <title>Genome sequence of the moderately thermophilic halophile Flexistipes sinusarabici strain (MAS10).</title>
        <authorList>
            <person name="Lapidus A."/>
            <person name="Chertkov O."/>
            <person name="Nolan M."/>
            <person name="Lucas S."/>
            <person name="Hammon N."/>
            <person name="Deshpande S."/>
            <person name="Cheng J.F."/>
            <person name="Tapia R."/>
            <person name="Han C."/>
            <person name="Goodwin L."/>
            <person name="Pitluck S."/>
            <person name="Liolios K."/>
            <person name="Pagani I."/>
            <person name="Ivanova N."/>
            <person name="Huntemann M."/>
            <person name="Mavromatis K."/>
            <person name="Mikhailova N."/>
            <person name="Pati A."/>
            <person name="Chen A."/>
            <person name="Palaniappan K."/>
            <person name="Land M."/>
            <person name="Hauser L."/>
            <person name="Brambilla E.M."/>
            <person name="Rohde M."/>
            <person name="Abt B."/>
            <person name="Spring S."/>
            <person name="Goker M."/>
            <person name="Bristow J."/>
            <person name="Eisen J.A."/>
            <person name="Markowitz V."/>
            <person name="Hugenholtz P."/>
            <person name="Kyrpides N.C."/>
            <person name="Klenk H.P."/>
            <person name="Woyke T."/>
        </authorList>
    </citation>
    <scope>NUCLEOTIDE SEQUENCE [LARGE SCALE GENOMIC DNA]</scope>
    <source>
        <strain evidence="8">DSM 4947 / MAS 10</strain>
    </source>
</reference>
<dbReference type="InterPro" id="IPR000709">
    <property type="entry name" value="Leu_Ile_Val-bd"/>
</dbReference>